<evidence type="ECO:0000313" key="6">
    <source>
        <dbReference type="EMBL" id="KAB1441391.1"/>
    </source>
</evidence>
<accession>A0A6N6N1A8</accession>
<dbReference type="CDD" id="cd03786">
    <property type="entry name" value="GTB_UDP-GlcNAc_2-Epimerase"/>
    <property type="match status" value="1"/>
</dbReference>
<dbReference type="EC" id="5.1.3.14" evidence="3"/>
<evidence type="ECO:0000256" key="4">
    <source>
        <dbReference type="RuleBase" id="RU003513"/>
    </source>
</evidence>
<dbReference type="GO" id="GO:0008761">
    <property type="term" value="F:UDP-N-acetylglucosamine 2-epimerase activity"/>
    <property type="evidence" value="ECO:0007669"/>
    <property type="project" value="UniProtKB-EC"/>
</dbReference>
<keyword evidence="1 4" id="KW-0413">Isomerase</keyword>
<dbReference type="PANTHER" id="PTHR43174:SF2">
    <property type="entry name" value="UDP-N-ACETYLGLUCOSAMINE 2-EPIMERASE"/>
    <property type="match status" value="1"/>
</dbReference>
<sequence>MVSERIPLVATVVGTRPEAIKMASLCQCLGESPCVKAVLVSTGQHRTQLDQVFSRLKLTPDVDLKLMHKVGNLNGLCGKVLEEMDAVLENLGPDMVVVQGDTTTAFASGLAAFHRGVPVGHVEAGLRSGDIMNPYPEEANRKFISSFATLNFAPTRQARRNLEGEQVDPESIIVTGNTVVDTLQRVSSQITELPVCVARRVVPGRRIVLVTAHRRESWGASLARICLAVRKIAQHHPDVEVVFPVHKNPVVRQMVFPALSDLDRVHLVEPLDYFEFVSTMKFAALILTDSGGVQEEAPTFGTPVLVMRETTERSEAMEAGTSLLVGTGTEDIVLRASAWLATPPRSSGQSNPFGDGMAAQRILKALLNWYGGRRPYLDQEDFFGR</sequence>
<name>A0A6N6N1A8_9BACT</name>
<dbReference type="Gene3D" id="3.40.50.2000">
    <property type="entry name" value="Glycogen Phosphorylase B"/>
    <property type="match status" value="2"/>
</dbReference>
<dbReference type="InterPro" id="IPR029767">
    <property type="entry name" value="WecB-like"/>
</dbReference>
<dbReference type="EMBL" id="WAIE01000004">
    <property type="protein sequence ID" value="KAB1441391.1"/>
    <property type="molecule type" value="Genomic_DNA"/>
</dbReference>
<dbReference type="NCBIfam" id="TIGR00236">
    <property type="entry name" value="wecB"/>
    <property type="match status" value="1"/>
</dbReference>
<evidence type="ECO:0000313" key="7">
    <source>
        <dbReference type="Proteomes" id="UP000438699"/>
    </source>
</evidence>
<dbReference type="AlphaFoldDB" id="A0A6N6N1A8"/>
<evidence type="ECO:0000259" key="5">
    <source>
        <dbReference type="Pfam" id="PF02350"/>
    </source>
</evidence>
<evidence type="ECO:0000256" key="3">
    <source>
        <dbReference type="ARBA" id="ARBA00038858"/>
    </source>
</evidence>
<evidence type="ECO:0000256" key="1">
    <source>
        <dbReference type="ARBA" id="ARBA00023235"/>
    </source>
</evidence>
<dbReference type="OrthoDB" id="9803238at2"/>
<protein>
    <recommendedName>
        <fullName evidence="3">UDP-N-acetylglucosamine 2-epimerase (non-hydrolyzing)</fullName>
        <ecNumber evidence="3">5.1.3.14</ecNumber>
    </recommendedName>
</protein>
<keyword evidence="7" id="KW-1185">Reference proteome</keyword>
<dbReference type="Proteomes" id="UP000438699">
    <property type="component" value="Unassembled WGS sequence"/>
</dbReference>
<organism evidence="6 7">
    <name type="scientific">Pseudodesulfovibrio senegalensis</name>
    <dbReference type="NCBI Taxonomy" id="1721087"/>
    <lineage>
        <taxon>Bacteria</taxon>
        <taxon>Pseudomonadati</taxon>
        <taxon>Thermodesulfobacteriota</taxon>
        <taxon>Desulfovibrionia</taxon>
        <taxon>Desulfovibrionales</taxon>
        <taxon>Desulfovibrionaceae</taxon>
    </lineage>
</organism>
<proteinExistence type="inferred from homology"/>
<evidence type="ECO:0000256" key="2">
    <source>
        <dbReference type="ARBA" id="ARBA00038209"/>
    </source>
</evidence>
<gene>
    <name evidence="6" type="ORF">F8A88_10615</name>
</gene>
<dbReference type="InterPro" id="IPR003331">
    <property type="entry name" value="UDP_GlcNAc_Epimerase_2_dom"/>
</dbReference>
<dbReference type="SUPFAM" id="SSF53756">
    <property type="entry name" value="UDP-Glycosyltransferase/glycogen phosphorylase"/>
    <property type="match status" value="1"/>
</dbReference>
<comment type="similarity">
    <text evidence="2 4">Belongs to the UDP-N-acetylglucosamine 2-epimerase family.</text>
</comment>
<dbReference type="Pfam" id="PF02350">
    <property type="entry name" value="Epimerase_2"/>
    <property type="match status" value="1"/>
</dbReference>
<comment type="caution">
    <text evidence="6">The sequence shown here is derived from an EMBL/GenBank/DDBJ whole genome shotgun (WGS) entry which is preliminary data.</text>
</comment>
<feature type="domain" description="UDP-N-acetylglucosamine 2-epimerase" evidence="5">
    <location>
        <begin position="31"/>
        <end position="366"/>
    </location>
</feature>
<reference evidence="6 7" key="1">
    <citation type="journal article" date="2017" name="Int. J. Syst. Evol. Microbiol.">
        <title>Desulfovibrio senegalensis sp. nov., a mesophilic sulfate reducer isolated from marine sediment.</title>
        <authorList>
            <person name="Thioye A."/>
            <person name="Gam Z.B.A."/>
            <person name="Mbengue M."/>
            <person name="Cayol J.L."/>
            <person name="Joseph-Bartoli M."/>
            <person name="Toure-Kane C."/>
            <person name="Labat M."/>
        </authorList>
    </citation>
    <scope>NUCLEOTIDE SEQUENCE [LARGE SCALE GENOMIC DNA]</scope>
    <source>
        <strain evidence="6 7">DSM 101509</strain>
    </source>
</reference>
<dbReference type="RefSeq" id="WP_151151134.1">
    <property type="nucleotide sequence ID" value="NZ_WAIE01000004.1"/>
</dbReference>
<dbReference type="PANTHER" id="PTHR43174">
    <property type="entry name" value="UDP-N-ACETYLGLUCOSAMINE 2-EPIMERASE"/>
    <property type="match status" value="1"/>
</dbReference>